<gene>
    <name evidence="2" type="ORF">H5410_048496</name>
</gene>
<dbReference type="Proteomes" id="UP000824120">
    <property type="component" value="Chromosome 9"/>
</dbReference>
<organism evidence="2 3">
    <name type="scientific">Solanum commersonii</name>
    <name type="common">Commerson's wild potato</name>
    <name type="synonym">Commerson's nightshade</name>
    <dbReference type="NCBI Taxonomy" id="4109"/>
    <lineage>
        <taxon>Eukaryota</taxon>
        <taxon>Viridiplantae</taxon>
        <taxon>Streptophyta</taxon>
        <taxon>Embryophyta</taxon>
        <taxon>Tracheophyta</taxon>
        <taxon>Spermatophyta</taxon>
        <taxon>Magnoliopsida</taxon>
        <taxon>eudicotyledons</taxon>
        <taxon>Gunneridae</taxon>
        <taxon>Pentapetalae</taxon>
        <taxon>asterids</taxon>
        <taxon>lamiids</taxon>
        <taxon>Solanales</taxon>
        <taxon>Solanaceae</taxon>
        <taxon>Solanoideae</taxon>
        <taxon>Solaneae</taxon>
        <taxon>Solanum</taxon>
    </lineage>
</organism>
<evidence type="ECO:0000313" key="3">
    <source>
        <dbReference type="Proteomes" id="UP000824120"/>
    </source>
</evidence>
<sequence length="65" mass="7253">MAEFIEKETILLKASLPRGRVPRSRSSPCTNIPGRGRSRVSQSRSSPCTNMPIHRRVSLLSTMSK</sequence>
<feature type="compositionally biased region" description="Low complexity" evidence="1">
    <location>
        <begin position="16"/>
        <end position="28"/>
    </location>
</feature>
<keyword evidence="3" id="KW-1185">Reference proteome</keyword>
<evidence type="ECO:0000313" key="2">
    <source>
        <dbReference type="EMBL" id="KAG5588062.1"/>
    </source>
</evidence>
<dbReference type="EMBL" id="JACXVP010000009">
    <property type="protein sequence ID" value="KAG5588062.1"/>
    <property type="molecule type" value="Genomic_DNA"/>
</dbReference>
<accession>A0A9J5XLW4</accession>
<name>A0A9J5XLW4_SOLCO</name>
<protein>
    <submittedName>
        <fullName evidence="2">Uncharacterized protein</fullName>
    </submittedName>
</protein>
<evidence type="ECO:0000256" key="1">
    <source>
        <dbReference type="SAM" id="MobiDB-lite"/>
    </source>
</evidence>
<feature type="region of interest" description="Disordered" evidence="1">
    <location>
        <begin position="16"/>
        <end position="65"/>
    </location>
</feature>
<dbReference type="AlphaFoldDB" id="A0A9J5XLW4"/>
<comment type="caution">
    <text evidence="2">The sequence shown here is derived from an EMBL/GenBank/DDBJ whole genome shotgun (WGS) entry which is preliminary data.</text>
</comment>
<reference evidence="2 3" key="1">
    <citation type="submission" date="2020-09" db="EMBL/GenBank/DDBJ databases">
        <title>De no assembly of potato wild relative species, Solanum commersonii.</title>
        <authorList>
            <person name="Cho K."/>
        </authorList>
    </citation>
    <scope>NUCLEOTIDE SEQUENCE [LARGE SCALE GENOMIC DNA]</scope>
    <source>
        <strain evidence="2">LZ3.2</strain>
        <tissue evidence="2">Leaf</tissue>
    </source>
</reference>
<proteinExistence type="predicted"/>